<evidence type="ECO:0000256" key="2">
    <source>
        <dbReference type="SAM" id="SignalP"/>
    </source>
</evidence>
<evidence type="ECO:0000313" key="4">
    <source>
        <dbReference type="Proteomes" id="UP001497482"/>
    </source>
</evidence>
<evidence type="ECO:0000256" key="1">
    <source>
        <dbReference type="SAM" id="MobiDB-lite"/>
    </source>
</evidence>
<protein>
    <submittedName>
        <fullName evidence="3">Uncharacterized protein</fullName>
    </submittedName>
</protein>
<gene>
    <name evidence="3" type="ORF">KC01_LOCUS41921</name>
</gene>
<proteinExistence type="predicted"/>
<keyword evidence="2" id="KW-0732">Signal</keyword>
<dbReference type="InterPro" id="IPR036610">
    <property type="entry name" value="PEBP-like_sf"/>
</dbReference>
<feature type="region of interest" description="Disordered" evidence="1">
    <location>
        <begin position="197"/>
        <end position="218"/>
    </location>
</feature>
<dbReference type="EMBL" id="OZ035831">
    <property type="protein sequence ID" value="CAL1616090.1"/>
    <property type="molecule type" value="Genomic_DNA"/>
</dbReference>
<evidence type="ECO:0000313" key="3">
    <source>
        <dbReference type="EMBL" id="CAL1616090.1"/>
    </source>
</evidence>
<name>A0AAV2MRX6_KNICA</name>
<keyword evidence="4" id="KW-1185">Reference proteome</keyword>
<feature type="signal peptide" evidence="2">
    <location>
        <begin position="1"/>
        <end position="16"/>
    </location>
</feature>
<accession>A0AAV2MRX6</accession>
<dbReference type="Proteomes" id="UP001497482">
    <property type="component" value="Chromosome 9"/>
</dbReference>
<feature type="chain" id="PRO_5043606901" evidence="2">
    <location>
        <begin position="17"/>
        <end position="218"/>
    </location>
</feature>
<dbReference type="AlphaFoldDB" id="A0AAV2MRX6"/>
<dbReference type="Gene3D" id="3.90.280.10">
    <property type="entry name" value="PEBP-like"/>
    <property type="match status" value="1"/>
</dbReference>
<sequence length="218" mass="23800">MLLVCQLALCLCVVWPAEIICSTPLHVRSANSQAWNSLSAALHNCRLNISILLSVFPSYSAPRAENIWLASEWSLAVQIGAVGKAGSLAAGPACEQECFTGGAAYLSPCEMSTSDTLYFDKGRTNCSQEPGEMEGRKCQPDCKYREKEALRSAGERTWVLPGVDYRPPTPPSKCGFHRYQFMLVEQPTDACATLTEEENSFSGKQSVPKPFGPTIMSH</sequence>
<organism evidence="3 4">
    <name type="scientific">Knipowitschia caucasica</name>
    <name type="common">Caucasian dwarf goby</name>
    <name type="synonym">Pomatoschistus caucasicus</name>
    <dbReference type="NCBI Taxonomy" id="637954"/>
    <lineage>
        <taxon>Eukaryota</taxon>
        <taxon>Metazoa</taxon>
        <taxon>Chordata</taxon>
        <taxon>Craniata</taxon>
        <taxon>Vertebrata</taxon>
        <taxon>Euteleostomi</taxon>
        <taxon>Actinopterygii</taxon>
        <taxon>Neopterygii</taxon>
        <taxon>Teleostei</taxon>
        <taxon>Neoteleostei</taxon>
        <taxon>Acanthomorphata</taxon>
        <taxon>Gobiaria</taxon>
        <taxon>Gobiiformes</taxon>
        <taxon>Gobioidei</taxon>
        <taxon>Gobiidae</taxon>
        <taxon>Gobiinae</taxon>
        <taxon>Knipowitschia</taxon>
    </lineage>
</organism>
<dbReference type="SUPFAM" id="SSF49777">
    <property type="entry name" value="PEBP-like"/>
    <property type="match status" value="1"/>
</dbReference>
<reference evidence="3 4" key="1">
    <citation type="submission" date="2024-04" db="EMBL/GenBank/DDBJ databases">
        <authorList>
            <person name="Waldvogel A.-M."/>
            <person name="Schoenle A."/>
        </authorList>
    </citation>
    <scope>NUCLEOTIDE SEQUENCE [LARGE SCALE GENOMIC DNA]</scope>
</reference>